<evidence type="ECO:0000313" key="4">
    <source>
        <dbReference type="Proteomes" id="UP000029120"/>
    </source>
</evidence>
<feature type="region of interest" description="Disordered" evidence="1">
    <location>
        <begin position="398"/>
        <end position="495"/>
    </location>
</feature>
<evidence type="ECO:0000256" key="1">
    <source>
        <dbReference type="SAM" id="MobiDB-lite"/>
    </source>
</evidence>
<reference evidence="4" key="1">
    <citation type="journal article" date="2015" name="Nat. Plants">
        <title>Genome expansion of Arabis alpina linked with retrotransposition and reduced symmetric DNA methylation.</title>
        <authorList>
            <person name="Willing E.M."/>
            <person name="Rawat V."/>
            <person name="Mandakova T."/>
            <person name="Maumus F."/>
            <person name="James G.V."/>
            <person name="Nordstroem K.J."/>
            <person name="Becker C."/>
            <person name="Warthmann N."/>
            <person name="Chica C."/>
            <person name="Szarzynska B."/>
            <person name="Zytnicki M."/>
            <person name="Albani M.C."/>
            <person name="Kiefer C."/>
            <person name="Bergonzi S."/>
            <person name="Castaings L."/>
            <person name="Mateos J.L."/>
            <person name="Berns M.C."/>
            <person name="Bujdoso N."/>
            <person name="Piofczyk T."/>
            <person name="de Lorenzo L."/>
            <person name="Barrero-Sicilia C."/>
            <person name="Mateos I."/>
            <person name="Piednoel M."/>
            <person name="Hagmann J."/>
            <person name="Chen-Min-Tao R."/>
            <person name="Iglesias-Fernandez R."/>
            <person name="Schuster S.C."/>
            <person name="Alonso-Blanco C."/>
            <person name="Roudier F."/>
            <person name="Carbonero P."/>
            <person name="Paz-Ares J."/>
            <person name="Davis S.J."/>
            <person name="Pecinka A."/>
            <person name="Quesneville H."/>
            <person name="Colot V."/>
            <person name="Lysak M.A."/>
            <person name="Weigel D."/>
            <person name="Coupland G."/>
            <person name="Schneeberger K."/>
        </authorList>
    </citation>
    <scope>NUCLEOTIDE SEQUENCE [LARGE SCALE GENOMIC DNA]</scope>
    <source>
        <strain evidence="4">cv. Pajares</strain>
    </source>
</reference>
<dbReference type="OrthoDB" id="1110037at2759"/>
<dbReference type="PANTHER" id="PTHR31286:SF148">
    <property type="entry name" value="DUF4283 DOMAIN-CONTAINING PROTEIN"/>
    <property type="match status" value="1"/>
</dbReference>
<feature type="compositionally biased region" description="Basic and acidic residues" evidence="1">
    <location>
        <begin position="410"/>
        <end position="424"/>
    </location>
</feature>
<keyword evidence="4" id="KW-1185">Reference proteome</keyword>
<protein>
    <recommendedName>
        <fullName evidence="2">DUF4283 domain-containing protein</fullName>
    </recommendedName>
</protein>
<evidence type="ECO:0000313" key="3">
    <source>
        <dbReference type="EMBL" id="KFK23708.1"/>
    </source>
</evidence>
<dbReference type="InterPro" id="IPR040256">
    <property type="entry name" value="At4g02000-like"/>
</dbReference>
<feature type="compositionally biased region" description="Acidic residues" evidence="1">
    <location>
        <begin position="398"/>
        <end position="409"/>
    </location>
</feature>
<dbReference type="AlphaFoldDB" id="A0A087G1F6"/>
<proteinExistence type="predicted"/>
<dbReference type="Pfam" id="PF14111">
    <property type="entry name" value="DUF4283"/>
    <property type="match status" value="1"/>
</dbReference>
<dbReference type="PANTHER" id="PTHR31286">
    <property type="entry name" value="GLYCINE-RICH CELL WALL STRUCTURAL PROTEIN 1.8-LIKE"/>
    <property type="match status" value="1"/>
</dbReference>
<dbReference type="Gramene" id="KFK23708">
    <property type="protein sequence ID" value="KFK23708"/>
    <property type="gene ID" value="AALP_AAs53541U000100"/>
</dbReference>
<feature type="compositionally biased region" description="Basic and acidic residues" evidence="1">
    <location>
        <begin position="323"/>
        <end position="334"/>
    </location>
</feature>
<accession>A0A087G1F6</accession>
<gene>
    <name evidence="3" type="ORF">AALP_AAs53541U000100</name>
</gene>
<dbReference type="Proteomes" id="UP000029120">
    <property type="component" value="Unassembled WGS sequence"/>
</dbReference>
<dbReference type="OMA" id="MWEIANI"/>
<sequence length="495" mass="54548">MEEQGTEVLSAGSVDVLAEQEGAKTQLTKPTWKSVVQSTNCLARHDFSFKEMDGSPVVVIRDEVVEKSVPLWEDFLIGNFPNTAPHVAKVHVIVNKIWSLGDKAIKIDAFEVNATTVKFRIKNQAVRNRVLNRGMWEIANIPMWVSKWSPLQEDQQPNLKKVQLWVTIHNVPHKLFSEKGLGFLASAVGEAKKLHQDTLLCKSFEEAKVLVEVDLTNELSTSHRFTSSKGVDAVVKYTYPRLPPRCSTCKKWGHVTEVCLVNKGTQITLLQKEPVKSNLNEKIDDSNQLIAPLGAESNNTKGEGEFQSEVEVGSETPKSSRAGNHDLCDTDLNHREPEQASPFVTTQNNHEAEPPGNTLTKEIWQKVSPAKVGHVVEPTTSEVSLGISPSRFSVLDELEGNGEDAGSDEVEGKESQKESKGHEEAPEEGEIITNSVASIISTRTGRQSQRSIEEPNTRLKLPRSTKASSAKALDANGPRTIESIPNAVGKRGKKH</sequence>
<name>A0A087G1F6_ARAAL</name>
<dbReference type="InterPro" id="IPR025558">
    <property type="entry name" value="DUF4283"/>
</dbReference>
<dbReference type="eggNOG" id="KOG1075">
    <property type="taxonomic scope" value="Eukaryota"/>
</dbReference>
<dbReference type="EMBL" id="KL976193">
    <property type="protein sequence ID" value="KFK23708.1"/>
    <property type="molecule type" value="Genomic_DNA"/>
</dbReference>
<feature type="compositionally biased region" description="Polar residues" evidence="1">
    <location>
        <begin position="432"/>
        <end position="450"/>
    </location>
</feature>
<evidence type="ECO:0000259" key="2">
    <source>
        <dbReference type="Pfam" id="PF14111"/>
    </source>
</evidence>
<organism evidence="3 4">
    <name type="scientific">Arabis alpina</name>
    <name type="common">Alpine rock-cress</name>
    <dbReference type="NCBI Taxonomy" id="50452"/>
    <lineage>
        <taxon>Eukaryota</taxon>
        <taxon>Viridiplantae</taxon>
        <taxon>Streptophyta</taxon>
        <taxon>Embryophyta</taxon>
        <taxon>Tracheophyta</taxon>
        <taxon>Spermatophyta</taxon>
        <taxon>Magnoliopsida</taxon>
        <taxon>eudicotyledons</taxon>
        <taxon>Gunneridae</taxon>
        <taxon>Pentapetalae</taxon>
        <taxon>rosids</taxon>
        <taxon>malvids</taxon>
        <taxon>Brassicales</taxon>
        <taxon>Brassicaceae</taxon>
        <taxon>Arabideae</taxon>
        <taxon>Arabis</taxon>
    </lineage>
</organism>
<feature type="domain" description="DUF4283" evidence="2">
    <location>
        <begin position="71"/>
        <end position="150"/>
    </location>
</feature>
<feature type="region of interest" description="Disordered" evidence="1">
    <location>
        <begin position="293"/>
        <end position="334"/>
    </location>
</feature>